<dbReference type="EMBL" id="BROD01000001">
    <property type="protein sequence ID" value="GKX66962.1"/>
    <property type="molecule type" value="Genomic_DNA"/>
</dbReference>
<evidence type="ECO:0000313" key="2">
    <source>
        <dbReference type="Proteomes" id="UP001058074"/>
    </source>
</evidence>
<name>A0ACB5RDU9_9CLOT</name>
<evidence type="ECO:0000313" key="1">
    <source>
        <dbReference type="EMBL" id="GKX66962.1"/>
    </source>
</evidence>
<proteinExistence type="predicted"/>
<keyword evidence="1" id="KW-0378">Hydrolase</keyword>
<comment type="caution">
    <text evidence="1">The sequence shown here is derived from an EMBL/GenBank/DDBJ whole genome shotgun (WGS) entry which is preliminary data.</text>
</comment>
<sequence>MNRKIKLGCIPVIVLLSINFVGCTNKNLTVSTSGEVKQVEKTSSSDEKQKSEDLLKQAEKLSQGYFYDEAISLLEKDKSIKSSDIESAIDKYKKEKSSLVKYNGPIFHVFFHSLIVYPELAFDKDSKAEGYDMWMTTVNEFKVMLPKFKEDGYVLYDIEQTVEKTDDGKIKPKDIYLPKGKKPLIISVDDVSYYKYMDGDGFAQKLALNSSGDVINLVRNKDGQVTETYDGDVMPILNKYVEANPDFSYRGAKGVIALTGYEGILGYRITDLKGEELKTATEQCSKVVSKLKETGWKFASHSYTHNNYFKDGTITLGQLRYDTERWKKYIEPVVGKTQIYVSPFGVLFNENGPLYRYLVGQGFDIYCSVGSNLKTEYNKDNMQQSRFDLDGYTMLKNADYVKKYYFDPKDVLEASRPPIK</sequence>
<protein>
    <submittedName>
        <fullName evidence="1">Hydrolase</fullName>
    </submittedName>
</protein>
<keyword evidence="2" id="KW-1185">Reference proteome</keyword>
<accession>A0ACB5RDU9</accession>
<organism evidence="1 2">
    <name type="scientific">Inconstantimicrobium mannanitabidum</name>
    <dbReference type="NCBI Taxonomy" id="1604901"/>
    <lineage>
        <taxon>Bacteria</taxon>
        <taxon>Bacillati</taxon>
        <taxon>Bacillota</taxon>
        <taxon>Clostridia</taxon>
        <taxon>Eubacteriales</taxon>
        <taxon>Clostridiaceae</taxon>
        <taxon>Inconstantimicrobium</taxon>
    </lineage>
</organism>
<reference evidence="1" key="1">
    <citation type="journal article" date="2025" name="Int. J. Syst. Evol. Microbiol.">
        <title>Inconstantimicrobium mannanitabidum sp. nov., a novel member of the family Clostridiaceae isolated from anoxic soil under the treatment of reductive soil disinfestation.</title>
        <authorList>
            <person name="Ueki A."/>
            <person name="Tonouchi A."/>
            <person name="Honma S."/>
            <person name="Kaku N."/>
            <person name="Ueki K."/>
        </authorList>
    </citation>
    <scope>NUCLEOTIDE SEQUENCE</scope>
    <source>
        <strain evidence="1">TW13</strain>
    </source>
</reference>
<dbReference type="Proteomes" id="UP001058074">
    <property type="component" value="Unassembled WGS sequence"/>
</dbReference>
<gene>
    <name evidence="1" type="ORF">rsdtw13_22200</name>
</gene>